<dbReference type="EMBL" id="CAFBMW010000055">
    <property type="protein sequence ID" value="CAB4965623.1"/>
    <property type="molecule type" value="Genomic_DNA"/>
</dbReference>
<dbReference type="SUPFAM" id="SSF56801">
    <property type="entry name" value="Acetyl-CoA synthetase-like"/>
    <property type="match status" value="1"/>
</dbReference>
<dbReference type="Pfam" id="PF00501">
    <property type="entry name" value="AMP-binding"/>
    <property type="match status" value="1"/>
</dbReference>
<evidence type="ECO:0000313" key="2">
    <source>
        <dbReference type="EMBL" id="CAB4965623.1"/>
    </source>
</evidence>
<dbReference type="InterPro" id="IPR000873">
    <property type="entry name" value="AMP-dep_synth/lig_dom"/>
</dbReference>
<name>A0A6J7LFU6_9ZZZZ</name>
<reference evidence="2" key="1">
    <citation type="submission" date="2020-05" db="EMBL/GenBank/DDBJ databases">
        <authorList>
            <person name="Chiriac C."/>
            <person name="Salcher M."/>
            <person name="Ghai R."/>
            <person name="Kavagutti S V."/>
        </authorList>
    </citation>
    <scope>NUCLEOTIDE SEQUENCE</scope>
</reference>
<gene>
    <name evidence="2" type="ORF">UFOPK3662_03733</name>
</gene>
<organism evidence="2">
    <name type="scientific">freshwater metagenome</name>
    <dbReference type="NCBI Taxonomy" id="449393"/>
    <lineage>
        <taxon>unclassified sequences</taxon>
        <taxon>metagenomes</taxon>
        <taxon>ecological metagenomes</taxon>
    </lineage>
</organism>
<dbReference type="AlphaFoldDB" id="A0A6J7LFU6"/>
<feature type="domain" description="AMP-dependent synthetase/ligase" evidence="1">
    <location>
        <begin position="32"/>
        <end position="123"/>
    </location>
</feature>
<sequence length="198" mass="20053">MVDVPWFRAPTDGDPGTLNACYVALDLPVIRGRADEVALVLDGTDHTFARLLTEVAACAGVLRAFGVEVGDEVALGRLPAETSVVAALAVARVGGVASYDESASPSAKVRLTATDAGVVLVAGGDEVAWDVAMRAGRTDPAGCADVPGDAVLARRGDQVLPVLAALGASDDQNVPVPPGATLVEVGPLGLWSFDAPEA</sequence>
<accession>A0A6J7LFU6</accession>
<evidence type="ECO:0000259" key="1">
    <source>
        <dbReference type="Pfam" id="PF00501"/>
    </source>
</evidence>
<dbReference type="Gene3D" id="3.40.50.12780">
    <property type="entry name" value="N-terminal domain of ligase-like"/>
    <property type="match status" value="1"/>
</dbReference>
<proteinExistence type="predicted"/>
<protein>
    <submittedName>
        <fullName evidence="2">Unannotated protein</fullName>
    </submittedName>
</protein>
<dbReference type="InterPro" id="IPR042099">
    <property type="entry name" value="ANL_N_sf"/>
</dbReference>